<evidence type="ECO:0000313" key="1">
    <source>
        <dbReference type="EMBL" id="PSM51301.1"/>
    </source>
</evidence>
<dbReference type="AlphaFoldDB" id="A0A2P8QYI8"/>
<comment type="caution">
    <text evidence="1">The sequence shown here is derived from an EMBL/GenBank/DDBJ whole genome shotgun (WGS) entry which is preliminary data.</text>
</comment>
<evidence type="ECO:0000313" key="2">
    <source>
        <dbReference type="Proteomes" id="UP000240535"/>
    </source>
</evidence>
<accession>A0A2P8QYI8</accession>
<name>A0A2P8QYI8_9BACT</name>
<reference evidence="2" key="1">
    <citation type="submission" date="2017-10" db="EMBL/GenBank/DDBJ databases">
        <title>Campylobacter species from seals.</title>
        <authorList>
            <person name="Gilbert M.J."/>
            <person name="Zomer A.L."/>
            <person name="Timmerman A.J."/>
            <person name="Duim B."/>
            <person name="Wagenaar J.A."/>
        </authorList>
    </citation>
    <scope>NUCLEOTIDE SEQUENCE [LARGE SCALE GENOMIC DNA]</scope>
    <source>
        <strain evidence="2">17S00004-5</strain>
    </source>
</reference>
<organism evidence="1 2">
    <name type="scientific">Campylobacter blaseri</name>
    <dbReference type="NCBI Taxonomy" id="2042961"/>
    <lineage>
        <taxon>Bacteria</taxon>
        <taxon>Pseudomonadati</taxon>
        <taxon>Campylobacterota</taxon>
        <taxon>Epsilonproteobacteria</taxon>
        <taxon>Campylobacterales</taxon>
        <taxon>Campylobacteraceae</taxon>
        <taxon>Campylobacter</taxon>
    </lineage>
</organism>
<protein>
    <submittedName>
        <fullName evidence="1">Uncharacterized protein</fullName>
    </submittedName>
</protein>
<gene>
    <name evidence="1" type="ORF">CQ405_08710</name>
</gene>
<dbReference type="RefSeq" id="WP_106872754.1">
    <property type="nucleotide sequence ID" value="NZ_PDHH01000009.1"/>
</dbReference>
<keyword evidence="2" id="KW-1185">Reference proteome</keyword>
<dbReference type="EMBL" id="PDHH01000009">
    <property type="protein sequence ID" value="PSM51301.1"/>
    <property type="molecule type" value="Genomic_DNA"/>
</dbReference>
<dbReference type="Proteomes" id="UP000240535">
    <property type="component" value="Unassembled WGS sequence"/>
</dbReference>
<proteinExistence type="predicted"/>
<sequence>MENKTASYNNFLYNIILTLEPQKRRDKTNSYAFSIDVKNFKIEILDYELYSMSQKELMTLSYVCEIINENPSGIAQSKLTRRLQKIAREDYVEIVGLNALWNLLKKNNNNKFIIEKIRGQGRSGYTNFYKPL</sequence>